<dbReference type="RefSeq" id="WP_106139170.1">
    <property type="nucleotide sequence ID" value="NZ_PVTE01000015.1"/>
</dbReference>
<dbReference type="OrthoDB" id="9795923at2"/>
<reference evidence="1 2" key="1">
    <citation type="submission" date="2018-03" db="EMBL/GenBank/DDBJ databases">
        <title>Genomic Encyclopedia of Archaeal and Bacterial Type Strains, Phase II (KMG-II): from individual species to whole genera.</title>
        <authorList>
            <person name="Goeker M."/>
        </authorList>
    </citation>
    <scope>NUCLEOTIDE SEQUENCE [LARGE SCALE GENOMIC DNA]</scope>
    <source>
        <strain evidence="1 2">DSM 28354</strain>
    </source>
</reference>
<comment type="caution">
    <text evidence="1">The sequence shown here is derived from an EMBL/GenBank/DDBJ whole genome shotgun (WGS) entry which is preliminary data.</text>
</comment>
<evidence type="ECO:0000313" key="1">
    <source>
        <dbReference type="EMBL" id="PRY35033.1"/>
    </source>
</evidence>
<dbReference type="Proteomes" id="UP000238375">
    <property type="component" value="Unassembled WGS sequence"/>
</dbReference>
<organism evidence="1 2">
    <name type="scientific">Spirosoma oryzae</name>
    <dbReference type="NCBI Taxonomy" id="1469603"/>
    <lineage>
        <taxon>Bacteria</taxon>
        <taxon>Pseudomonadati</taxon>
        <taxon>Bacteroidota</taxon>
        <taxon>Cytophagia</taxon>
        <taxon>Cytophagales</taxon>
        <taxon>Cytophagaceae</taxon>
        <taxon>Spirosoma</taxon>
    </lineage>
</organism>
<proteinExistence type="predicted"/>
<evidence type="ECO:0000313" key="2">
    <source>
        <dbReference type="Proteomes" id="UP000238375"/>
    </source>
</evidence>
<protein>
    <submittedName>
        <fullName evidence="1">Uncharacterized protein</fullName>
    </submittedName>
</protein>
<dbReference type="EMBL" id="PVTE01000015">
    <property type="protein sequence ID" value="PRY35033.1"/>
    <property type="molecule type" value="Genomic_DNA"/>
</dbReference>
<accession>A0A2T0SNU0</accession>
<dbReference type="AlphaFoldDB" id="A0A2T0SNU0"/>
<gene>
    <name evidence="1" type="ORF">CLV58_115116</name>
</gene>
<sequence length="83" mass="9365">MQSSFRYGVIKNLMVQIINQIDEAGYADEAQAMGSLTHVIGSRIEPIDTANSWGVDYQTECLIYQRDLLAYLTRTDQPLLPVN</sequence>
<name>A0A2T0SNU0_9BACT</name>
<keyword evidence="2" id="KW-1185">Reference proteome</keyword>